<evidence type="ECO:0000313" key="2">
    <source>
        <dbReference type="EMBL" id="KAJ8039401.1"/>
    </source>
</evidence>
<feature type="site" description="Important for serine binding" evidence="1">
    <location>
        <position position="360"/>
    </location>
</feature>
<name>A0A9Q1C662_HOLLE</name>
<comment type="caution">
    <text evidence="2">The sequence shown here is derived from an EMBL/GenBank/DDBJ whole genome shotgun (WGS) entry which is preliminary data.</text>
</comment>
<dbReference type="GO" id="GO:0006434">
    <property type="term" value="P:seryl-tRNA aminoacylation"/>
    <property type="evidence" value="ECO:0007669"/>
    <property type="project" value="InterPro"/>
</dbReference>
<dbReference type="GO" id="GO:0004828">
    <property type="term" value="F:serine-tRNA ligase activity"/>
    <property type="evidence" value="ECO:0007669"/>
    <property type="project" value="InterPro"/>
</dbReference>
<evidence type="ECO:0000256" key="1">
    <source>
        <dbReference type="PIRSR" id="PIRSR001529-1"/>
    </source>
</evidence>
<dbReference type="InterPro" id="IPR002317">
    <property type="entry name" value="Ser-tRNA-ligase_type_1"/>
</dbReference>
<dbReference type="InterPro" id="IPR010978">
    <property type="entry name" value="tRNA-bd_arm"/>
</dbReference>
<accession>A0A9Q1C662</accession>
<dbReference type="PIRSF" id="PIRSF001529">
    <property type="entry name" value="Ser-tRNA-synth_IIa"/>
    <property type="match status" value="1"/>
</dbReference>
<keyword evidence="2" id="KW-0436">Ligase</keyword>
<dbReference type="Proteomes" id="UP001152320">
    <property type="component" value="Chromosome 7"/>
</dbReference>
<dbReference type="SUPFAM" id="SSF55681">
    <property type="entry name" value="Class II aaRS and biotin synthetases"/>
    <property type="match status" value="1"/>
</dbReference>
<dbReference type="Gene3D" id="3.30.930.10">
    <property type="entry name" value="Bira Bifunctional Protein, Domain 2"/>
    <property type="match status" value="1"/>
</dbReference>
<dbReference type="InterPro" id="IPR045864">
    <property type="entry name" value="aa-tRNA-synth_II/BPL/LPL"/>
</dbReference>
<proteinExistence type="predicted"/>
<sequence>MINIWKEVKALEMKREVIESARTKNRAKAKELSKLKVASDSAEVRSHREEGKQLRADLKEVTSAINSCHDKLYPLALALPNWIHPDVPLGSKNKVLKEHQPSKEVEFYKISRSKNKEKLISTEHSLVHRGSCYLVDEAANLEQTLLEAGDEFLTKRGFTQMSCPDMVKPFALDALGQGYRDLNEAYFIETREKEMNLTGLSPLSFYAYYMMSVLETRDLPERCFAIGRSYNASLESTDFKGLHHHNQSSQVQYFCLFENSLQEEAALFCQFSNHLVDFYTQLGVPFRVVDTASENLLPSVYRRRAIEVWLASINEYREVAFLSSCSDFVSRRLMMKYPQDPKKAAVESRDRNFAYSLHGTVLNCNVLMDHLIHS</sequence>
<organism evidence="2 3">
    <name type="scientific">Holothuria leucospilota</name>
    <name type="common">Black long sea cucumber</name>
    <name type="synonym">Mertensiothuria leucospilota</name>
    <dbReference type="NCBI Taxonomy" id="206669"/>
    <lineage>
        <taxon>Eukaryota</taxon>
        <taxon>Metazoa</taxon>
        <taxon>Echinodermata</taxon>
        <taxon>Eleutherozoa</taxon>
        <taxon>Echinozoa</taxon>
        <taxon>Holothuroidea</taxon>
        <taxon>Aspidochirotacea</taxon>
        <taxon>Aspidochirotida</taxon>
        <taxon>Holothuriidae</taxon>
        <taxon>Holothuria</taxon>
    </lineage>
</organism>
<keyword evidence="3" id="KW-1185">Reference proteome</keyword>
<gene>
    <name evidence="2" type="ORF">HOLleu_17108</name>
</gene>
<dbReference type="SUPFAM" id="SSF46589">
    <property type="entry name" value="tRNA-binding arm"/>
    <property type="match status" value="1"/>
</dbReference>
<dbReference type="PANTHER" id="PTHR11778">
    <property type="entry name" value="SERYL-TRNA SYNTHETASE"/>
    <property type="match status" value="1"/>
</dbReference>
<dbReference type="AlphaFoldDB" id="A0A9Q1C662"/>
<reference evidence="2" key="1">
    <citation type="submission" date="2021-10" db="EMBL/GenBank/DDBJ databases">
        <title>Tropical sea cucumber genome reveals ecological adaptation and Cuvierian tubules defense mechanism.</title>
        <authorList>
            <person name="Chen T."/>
        </authorList>
    </citation>
    <scope>NUCLEOTIDE SEQUENCE</scope>
    <source>
        <strain evidence="2">Nanhai2018</strain>
        <tissue evidence="2">Muscle</tissue>
    </source>
</reference>
<dbReference type="EMBL" id="JAIZAY010000007">
    <property type="protein sequence ID" value="KAJ8039401.1"/>
    <property type="molecule type" value="Genomic_DNA"/>
</dbReference>
<dbReference type="OrthoDB" id="24683at2759"/>
<evidence type="ECO:0000313" key="3">
    <source>
        <dbReference type="Proteomes" id="UP001152320"/>
    </source>
</evidence>
<dbReference type="GO" id="GO:0005524">
    <property type="term" value="F:ATP binding"/>
    <property type="evidence" value="ECO:0007669"/>
    <property type="project" value="InterPro"/>
</dbReference>
<protein>
    <submittedName>
        <fullName evidence="2">Serine--tRNA ligase, mitochondrial</fullName>
    </submittedName>
</protein>